<dbReference type="SUPFAM" id="SSF54160">
    <property type="entry name" value="Chromo domain-like"/>
    <property type="match status" value="1"/>
</dbReference>
<dbReference type="EMBL" id="LGTZ01002923">
    <property type="protein sequence ID" value="OJD10675.1"/>
    <property type="molecule type" value="Genomic_DNA"/>
</dbReference>
<proteinExistence type="predicted"/>
<dbReference type="Pfam" id="PF24626">
    <property type="entry name" value="SH3_Tf2-1"/>
    <property type="match status" value="1"/>
</dbReference>
<gene>
    <name evidence="3" type="ORF">ACJ73_09724</name>
</gene>
<dbReference type="OrthoDB" id="4177918at2759"/>
<dbReference type="STRING" id="1658174.A0A1J9PS42"/>
<dbReference type="InterPro" id="IPR000953">
    <property type="entry name" value="Chromo/chromo_shadow_dom"/>
</dbReference>
<comment type="caution">
    <text evidence="3">The sequence shown here is derived from an EMBL/GenBank/DDBJ whole genome shotgun (WGS) entry which is preliminary data.</text>
</comment>
<feature type="non-terminal residue" evidence="3">
    <location>
        <position position="1"/>
    </location>
</feature>
<reference evidence="3 4" key="1">
    <citation type="submission" date="2015-08" db="EMBL/GenBank/DDBJ databases">
        <title>Emmonsia species relationships and genome sequence.</title>
        <authorList>
            <person name="Cuomo C.A."/>
            <person name="Schwartz I.S."/>
            <person name="Kenyon C."/>
            <person name="De Hoog G.S."/>
            <person name="Govender N.P."/>
            <person name="Botha A."/>
            <person name="Moreno L."/>
            <person name="De Vries M."/>
            <person name="Munoz J.F."/>
            <person name="Stielow J.B."/>
        </authorList>
    </citation>
    <scope>NUCLEOTIDE SEQUENCE [LARGE SCALE GENOMIC DNA]</scope>
    <source>
        <strain evidence="3 4">EI222</strain>
    </source>
</reference>
<dbReference type="InterPro" id="IPR023780">
    <property type="entry name" value="Chromo_domain"/>
</dbReference>
<name>A0A1J9PS42_9EURO</name>
<evidence type="ECO:0000313" key="3">
    <source>
        <dbReference type="EMBL" id="OJD10675.1"/>
    </source>
</evidence>
<accession>A0A1J9PS42</accession>
<feature type="domain" description="Chromo" evidence="2">
    <location>
        <begin position="81"/>
        <end position="124"/>
    </location>
</feature>
<comment type="subunit">
    <text evidence="1">Component of the NuA4 histone acetyltransferase complex.</text>
</comment>
<evidence type="ECO:0000259" key="2">
    <source>
        <dbReference type="PROSITE" id="PS50013"/>
    </source>
</evidence>
<organism evidence="3 4">
    <name type="scientific">Blastomyces percursus</name>
    <dbReference type="NCBI Taxonomy" id="1658174"/>
    <lineage>
        <taxon>Eukaryota</taxon>
        <taxon>Fungi</taxon>
        <taxon>Dikarya</taxon>
        <taxon>Ascomycota</taxon>
        <taxon>Pezizomycotina</taxon>
        <taxon>Eurotiomycetes</taxon>
        <taxon>Eurotiomycetidae</taxon>
        <taxon>Onygenales</taxon>
        <taxon>Ajellomycetaceae</taxon>
        <taxon>Blastomyces</taxon>
    </lineage>
</organism>
<dbReference type="Gene3D" id="2.40.50.40">
    <property type="match status" value="1"/>
</dbReference>
<dbReference type="AlphaFoldDB" id="A0A1J9PS42"/>
<dbReference type="InterPro" id="IPR056924">
    <property type="entry name" value="SH3_Tf2-1"/>
</dbReference>
<dbReference type="CDD" id="cd00024">
    <property type="entry name" value="CD_CSD"/>
    <property type="match status" value="1"/>
</dbReference>
<protein>
    <recommendedName>
        <fullName evidence="2">Chromo domain-containing protein</fullName>
    </recommendedName>
</protein>
<evidence type="ECO:0000256" key="1">
    <source>
        <dbReference type="ARBA" id="ARBA00011353"/>
    </source>
</evidence>
<dbReference type="GO" id="GO:0006338">
    <property type="term" value="P:chromatin remodeling"/>
    <property type="evidence" value="ECO:0007669"/>
    <property type="project" value="UniProtKB-ARBA"/>
</dbReference>
<sequence length="124" mass="14627">DIPYQQRGILGRKLPQQRVGPFPVLERVGQLSYRIELPSHWRIHNVILVAHLEPAHPDTYQRVAPSPSPITPPDEQGIAEFEIDILLDRRLRRVGRSRTPFIEYLVRWKGYGPEHDTWYREEEL</sequence>
<dbReference type="PROSITE" id="PS50013">
    <property type="entry name" value="CHROMO_2"/>
    <property type="match status" value="1"/>
</dbReference>
<dbReference type="InterPro" id="IPR016197">
    <property type="entry name" value="Chromo-like_dom_sf"/>
</dbReference>
<dbReference type="Pfam" id="PF00385">
    <property type="entry name" value="Chromo"/>
    <property type="match status" value="1"/>
</dbReference>
<dbReference type="VEuPathDB" id="FungiDB:ACJ73_09724"/>
<evidence type="ECO:0000313" key="4">
    <source>
        <dbReference type="Proteomes" id="UP000242791"/>
    </source>
</evidence>
<keyword evidence="4" id="KW-1185">Reference proteome</keyword>
<dbReference type="Proteomes" id="UP000242791">
    <property type="component" value="Unassembled WGS sequence"/>
</dbReference>